<feature type="domain" description="Cupin type-1" evidence="1">
    <location>
        <begin position="1"/>
        <end position="133"/>
    </location>
</feature>
<dbReference type="SMART" id="SM00835">
    <property type="entry name" value="Cupin_1"/>
    <property type="match status" value="1"/>
</dbReference>
<proteinExistence type="predicted"/>
<organism evidence="2 3">
    <name type="scientific">Cohnella lubricantis</name>
    <dbReference type="NCBI Taxonomy" id="2163172"/>
    <lineage>
        <taxon>Bacteria</taxon>
        <taxon>Bacillati</taxon>
        <taxon>Bacillota</taxon>
        <taxon>Bacilli</taxon>
        <taxon>Bacillales</taxon>
        <taxon>Paenibacillaceae</taxon>
        <taxon>Cohnella</taxon>
    </lineage>
</organism>
<dbReference type="InterPro" id="IPR006045">
    <property type="entry name" value="Cupin_1"/>
</dbReference>
<dbReference type="Proteomes" id="UP000574133">
    <property type="component" value="Unassembled WGS sequence"/>
</dbReference>
<evidence type="ECO:0000313" key="2">
    <source>
        <dbReference type="EMBL" id="MBB6677866.1"/>
    </source>
</evidence>
<evidence type="ECO:0000313" key="3">
    <source>
        <dbReference type="Proteomes" id="UP000574133"/>
    </source>
</evidence>
<dbReference type="Gene3D" id="2.60.120.10">
    <property type="entry name" value="Jelly Rolls"/>
    <property type="match status" value="1"/>
</dbReference>
<protein>
    <recommendedName>
        <fullName evidence="1">Cupin type-1 domain-containing protein</fullName>
    </recommendedName>
</protein>
<name>A0A841TCH9_9BACL</name>
<evidence type="ECO:0000259" key="1">
    <source>
        <dbReference type="SMART" id="SM00835"/>
    </source>
</evidence>
<sequence>MRDSRNYITQLFGEQLPAISNGFFNVRMSQGVMITPHWHTNVDEMVILLSGEVLTSVFNPFTQGLMTYHLKPGQVSMLPKGWFHWIVALTDNVHLLTIFSEPTPDIVYGSDFLRFLPKEIASRAYCVNEAAYAQAVAPIQASVIFGPPIGCGVPGGMTAGAGMVAGAGTGAGVGMGAGAGTGTGVGVGPWTGAGVGAYAMTGYGAGAYDEMRQEPQESESIWPGAAPYWSF</sequence>
<gene>
    <name evidence="2" type="ORF">H4Q31_11075</name>
</gene>
<accession>A0A841TCH9</accession>
<dbReference type="EMBL" id="JACJVN010000039">
    <property type="protein sequence ID" value="MBB6677866.1"/>
    <property type="molecule type" value="Genomic_DNA"/>
</dbReference>
<keyword evidence="3" id="KW-1185">Reference proteome</keyword>
<dbReference type="SUPFAM" id="SSF51182">
    <property type="entry name" value="RmlC-like cupins"/>
    <property type="match status" value="1"/>
</dbReference>
<dbReference type="AlphaFoldDB" id="A0A841TCH9"/>
<dbReference type="Pfam" id="PF00190">
    <property type="entry name" value="Cupin_1"/>
    <property type="match status" value="1"/>
</dbReference>
<dbReference type="InterPro" id="IPR014710">
    <property type="entry name" value="RmlC-like_jellyroll"/>
</dbReference>
<dbReference type="InterPro" id="IPR011051">
    <property type="entry name" value="RmlC_Cupin_sf"/>
</dbReference>
<comment type="caution">
    <text evidence="2">The sequence shown here is derived from an EMBL/GenBank/DDBJ whole genome shotgun (WGS) entry which is preliminary data.</text>
</comment>
<reference evidence="2 3" key="1">
    <citation type="submission" date="2020-08" db="EMBL/GenBank/DDBJ databases">
        <title>Cohnella phylogeny.</title>
        <authorList>
            <person name="Dunlap C."/>
        </authorList>
    </citation>
    <scope>NUCLEOTIDE SEQUENCE [LARGE SCALE GENOMIC DNA]</scope>
    <source>
        <strain evidence="2 3">DSM 103658</strain>
    </source>
</reference>